<feature type="region of interest" description="Disordered" evidence="1">
    <location>
        <begin position="345"/>
        <end position="412"/>
    </location>
</feature>
<proteinExistence type="predicted"/>
<feature type="domain" description="DUF4780" evidence="2">
    <location>
        <begin position="170"/>
        <end position="339"/>
    </location>
</feature>
<feature type="region of interest" description="Disordered" evidence="1">
    <location>
        <begin position="1"/>
        <end position="97"/>
    </location>
</feature>
<gene>
    <name evidence="3" type="ORF">pipiens_002339</name>
</gene>
<feature type="compositionally biased region" description="Basic and acidic residues" evidence="1">
    <location>
        <begin position="1"/>
        <end position="30"/>
    </location>
</feature>
<evidence type="ECO:0000256" key="1">
    <source>
        <dbReference type="SAM" id="MobiDB-lite"/>
    </source>
</evidence>
<comment type="caution">
    <text evidence="3">The sequence shown here is derived from an EMBL/GenBank/DDBJ whole genome shotgun (WGS) entry which is preliminary data.</text>
</comment>
<keyword evidence="4" id="KW-1185">Reference proteome</keyword>
<organism evidence="3 4">
    <name type="scientific">Culex pipiens pipiens</name>
    <name type="common">Northern house mosquito</name>
    <dbReference type="NCBI Taxonomy" id="38569"/>
    <lineage>
        <taxon>Eukaryota</taxon>
        <taxon>Metazoa</taxon>
        <taxon>Ecdysozoa</taxon>
        <taxon>Arthropoda</taxon>
        <taxon>Hexapoda</taxon>
        <taxon>Insecta</taxon>
        <taxon>Pterygota</taxon>
        <taxon>Neoptera</taxon>
        <taxon>Endopterygota</taxon>
        <taxon>Diptera</taxon>
        <taxon>Nematocera</taxon>
        <taxon>Culicoidea</taxon>
        <taxon>Culicidae</taxon>
        <taxon>Culicinae</taxon>
        <taxon>Culicini</taxon>
        <taxon>Culex</taxon>
        <taxon>Culex</taxon>
    </lineage>
</organism>
<evidence type="ECO:0000313" key="3">
    <source>
        <dbReference type="EMBL" id="KAL1398784.1"/>
    </source>
</evidence>
<evidence type="ECO:0000313" key="4">
    <source>
        <dbReference type="Proteomes" id="UP001562425"/>
    </source>
</evidence>
<dbReference type="Pfam" id="PF16012">
    <property type="entry name" value="DUF4780"/>
    <property type="match status" value="1"/>
</dbReference>
<protein>
    <recommendedName>
        <fullName evidence="2">DUF4780 domain-containing protein</fullName>
    </recommendedName>
</protein>
<name>A0ABD1DGG0_CULPP</name>
<feature type="compositionally biased region" description="Basic and acidic residues" evidence="1">
    <location>
        <begin position="78"/>
        <end position="97"/>
    </location>
</feature>
<dbReference type="AlphaFoldDB" id="A0ABD1DGG0"/>
<feature type="region of interest" description="Disordered" evidence="1">
    <location>
        <begin position="131"/>
        <end position="165"/>
    </location>
</feature>
<dbReference type="EMBL" id="JBEHCU010005772">
    <property type="protein sequence ID" value="KAL1398784.1"/>
    <property type="molecule type" value="Genomic_DNA"/>
</dbReference>
<sequence>MDKKEKKKGDSGEEVVEKKEDEEVGSSKETDDVELDSIGSLDESMEEQLDSMSLGTIASVSSSILNTPNRSSVQAGQEHGEDDPRRNGETMEKGRGLRMSDAELKRFNWLLGQGHSLAAARELCRFSVVSQKRQRSEDQPSPNTGGQSGPQNKRSKDNHNPGPGITFKELADAVPIAITTEGYPATRLSMEQLVVVKEALITMIGNLVNPVVRPNFRSCEFKQGYLKLACGDACTASWLKETITSLIPWEGASLKAIEVADLPKLHSFTAYVFDSCNDSTGRILQLMENQNIGLSTKSWRVIKRKVIAKTVELLLEVDEKSAETIAANNSHLNFKFSKVERYSKKAARGASNDHLRKQTRLSPTPKPKSRNQSPLAPMLQRVRSQKPHAVQSPNRLEPATLRNPSRAKEANP</sequence>
<feature type="compositionally biased region" description="Polar residues" evidence="1">
    <location>
        <begin position="139"/>
        <end position="152"/>
    </location>
</feature>
<dbReference type="InterPro" id="IPR031961">
    <property type="entry name" value="DUF4780"/>
</dbReference>
<accession>A0ABD1DGG0</accession>
<dbReference type="Proteomes" id="UP001562425">
    <property type="component" value="Unassembled WGS sequence"/>
</dbReference>
<evidence type="ECO:0000259" key="2">
    <source>
        <dbReference type="Pfam" id="PF16012"/>
    </source>
</evidence>
<feature type="compositionally biased region" description="Polar residues" evidence="1">
    <location>
        <begin position="50"/>
        <end position="75"/>
    </location>
</feature>
<reference evidence="3 4" key="1">
    <citation type="submission" date="2024-05" db="EMBL/GenBank/DDBJ databases">
        <title>Culex pipiens pipiens assembly and annotation.</title>
        <authorList>
            <person name="Alout H."/>
            <person name="Durand T."/>
        </authorList>
    </citation>
    <scope>NUCLEOTIDE SEQUENCE [LARGE SCALE GENOMIC DNA]</scope>
    <source>
        <strain evidence="3">HA-2024</strain>
        <tissue evidence="3">Whole body</tissue>
    </source>
</reference>